<evidence type="ECO:0000313" key="3">
    <source>
        <dbReference type="EMBL" id="BBX38273.1"/>
    </source>
</evidence>
<reference evidence="3" key="2">
    <citation type="submission" date="2020-02" db="EMBL/GenBank/DDBJ databases">
        <authorList>
            <person name="Matsumoto Y."/>
            <person name="Kinjo T."/>
            <person name="Motooka D."/>
            <person name="Nabeya D."/>
            <person name="Jung N."/>
            <person name="Uechi K."/>
            <person name="Horii T."/>
            <person name="Iida T."/>
            <person name="Fujita J."/>
            <person name="Nakamura S."/>
        </authorList>
    </citation>
    <scope>NUCLEOTIDE SEQUENCE</scope>
    <source>
        <strain evidence="3">JCM 12375</strain>
    </source>
</reference>
<organism evidence="4 6">
    <name type="scientific">Mycolicibacterium mageritense</name>
    <name type="common">Mycobacterium mageritense</name>
    <dbReference type="NCBI Taxonomy" id="53462"/>
    <lineage>
        <taxon>Bacteria</taxon>
        <taxon>Bacillati</taxon>
        <taxon>Actinomycetota</taxon>
        <taxon>Actinomycetes</taxon>
        <taxon>Mycobacteriales</taxon>
        <taxon>Mycobacteriaceae</taxon>
        <taxon>Mycolicibacterium</taxon>
    </lineage>
</organism>
<dbReference type="GO" id="GO:0005737">
    <property type="term" value="C:cytoplasm"/>
    <property type="evidence" value="ECO:0007669"/>
    <property type="project" value="TreeGrafter"/>
</dbReference>
<dbReference type="AlphaFoldDB" id="A0AAI8U2D8"/>
<feature type="domain" description="FAD dependent oxidoreductase" evidence="2">
    <location>
        <begin position="6"/>
        <end position="394"/>
    </location>
</feature>
<dbReference type="PANTHER" id="PTHR13847">
    <property type="entry name" value="SARCOSINE DEHYDROGENASE-RELATED"/>
    <property type="match status" value="1"/>
</dbReference>
<name>A0AAI8U2D8_MYCME</name>
<gene>
    <name evidence="4" type="primary">dadA_3</name>
    <name evidence="4" type="ORF">hbim_06889</name>
    <name evidence="3" type="ORF">MMAGJ_75550</name>
</gene>
<dbReference type="EMBL" id="AP022567">
    <property type="protein sequence ID" value="BBX38273.1"/>
    <property type="molecule type" value="Genomic_DNA"/>
</dbReference>
<dbReference type="EC" id="1.4.5.1" evidence="4"/>
<dbReference type="GO" id="GO:0008718">
    <property type="term" value="F:D-amino-acid dehydrogenase activity"/>
    <property type="evidence" value="ECO:0007669"/>
    <property type="project" value="UniProtKB-EC"/>
</dbReference>
<dbReference type="Gene3D" id="3.30.9.10">
    <property type="entry name" value="D-Amino Acid Oxidase, subunit A, domain 2"/>
    <property type="match status" value="1"/>
</dbReference>
<evidence type="ECO:0000313" key="5">
    <source>
        <dbReference type="Proteomes" id="UP000465622"/>
    </source>
</evidence>
<accession>A0AAI8U2D8</accession>
<reference evidence="3 5" key="1">
    <citation type="journal article" date="2019" name="Emerg. Microbes Infect.">
        <title>Comprehensive subspecies identification of 175 nontuberculous mycobacteria species based on 7547 genomic profiles.</title>
        <authorList>
            <person name="Matsumoto Y."/>
            <person name="Kinjo T."/>
            <person name="Motooka D."/>
            <person name="Nabeya D."/>
            <person name="Jung N."/>
            <person name="Uechi K."/>
            <person name="Horii T."/>
            <person name="Iida T."/>
            <person name="Fujita J."/>
            <person name="Nakamura S."/>
        </authorList>
    </citation>
    <scope>NUCLEOTIDE SEQUENCE [LARGE SCALE GENOMIC DNA]</scope>
    <source>
        <strain evidence="3 5">JCM 12375</strain>
    </source>
</reference>
<evidence type="ECO:0000256" key="1">
    <source>
        <dbReference type="ARBA" id="ARBA00023002"/>
    </source>
</evidence>
<dbReference type="Proteomes" id="UP000465622">
    <property type="component" value="Chromosome"/>
</dbReference>
<dbReference type="Proteomes" id="UP001241092">
    <property type="component" value="Chromosome"/>
</dbReference>
<proteinExistence type="predicted"/>
<dbReference type="SUPFAM" id="SSF51905">
    <property type="entry name" value="FAD/NAD(P)-binding domain"/>
    <property type="match status" value="1"/>
</dbReference>
<dbReference type="EMBL" id="AP027452">
    <property type="protein sequence ID" value="BDY32917.1"/>
    <property type="molecule type" value="Genomic_DNA"/>
</dbReference>
<dbReference type="RefSeq" id="WP_036442811.1">
    <property type="nucleotide sequence ID" value="NZ_AP022567.1"/>
</dbReference>
<evidence type="ECO:0000259" key="2">
    <source>
        <dbReference type="Pfam" id="PF01266"/>
    </source>
</evidence>
<reference evidence="4" key="3">
    <citation type="submission" date="2023-03" db="EMBL/GenBank/DDBJ databases">
        <title>Draft genome sequence of a Mycolicibacterium mageritense strain H4_3_1 isolated from a hybrid biological-inorganic system reactor.</title>
        <authorList>
            <person name="Feng X."/>
            <person name="Kazama D."/>
            <person name="Sato K."/>
            <person name="Kobayashi H."/>
        </authorList>
    </citation>
    <scope>NUCLEOTIDE SEQUENCE</scope>
    <source>
        <strain evidence="4">H4_3_1</strain>
    </source>
</reference>
<keyword evidence="5" id="KW-1185">Reference proteome</keyword>
<evidence type="ECO:0000313" key="4">
    <source>
        <dbReference type="EMBL" id="BDY32917.1"/>
    </source>
</evidence>
<dbReference type="InterPro" id="IPR006076">
    <property type="entry name" value="FAD-dep_OxRdtase"/>
</dbReference>
<sequence length="405" mass="42243">MDHREVVVVGGGIVGSFTAYELAKAGHHVVVMDPRPGSGASAGNAGMLVPSYCLPMSNPGTLWAGLRSMAGPDPAVAFARPVSLATMGWLARFAIASRPGRAIKVTPALIDMAVRSIDDYQRLVDTEQVDIGLRRTGWLHVAWTESALRAHLRSVSALRNLGARADILTNTETRAVEPRISANVHGGVYFPGDASLDPAAAVAAVLACAERHGARVLHARAVGLDRVGDTVDAVVTTSGRIRAEAVVLAVGAATSEVAQRFGINCPRIEPGYGWSLTLPTPATMSRVALMSVDDHVVVNASQAAVRITGGMRFGGNAALAPPPSAFAALRAAADRMLPDLAHIAASAECRWDARPMTASGLPVMHRAMANLTIVSGHGTLGMTLAPATARSVARQLTTMSTRRAS</sequence>
<dbReference type="Gene3D" id="3.50.50.60">
    <property type="entry name" value="FAD/NAD(P)-binding domain"/>
    <property type="match status" value="2"/>
</dbReference>
<protein>
    <submittedName>
        <fullName evidence="3 4">D-amino acid dehydrogenase</fullName>
        <ecNumber evidence="4">1.4.5.1</ecNumber>
    </submittedName>
</protein>
<evidence type="ECO:0000313" key="6">
    <source>
        <dbReference type="Proteomes" id="UP001241092"/>
    </source>
</evidence>
<dbReference type="Pfam" id="PF01266">
    <property type="entry name" value="DAO"/>
    <property type="match status" value="1"/>
</dbReference>
<dbReference type="InterPro" id="IPR036188">
    <property type="entry name" value="FAD/NAD-bd_sf"/>
</dbReference>
<keyword evidence="1 4" id="KW-0560">Oxidoreductase</keyword>
<dbReference type="PANTHER" id="PTHR13847:SF289">
    <property type="entry name" value="GLYCINE OXIDASE"/>
    <property type="match status" value="1"/>
</dbReference>